<sequence length="145" mass="16207">MSPYTLPAPPHRSRVDHVIPYGDQSGMDLTTNYSVSERVTRQELDMMLGLLLGVCACCLLLWLNGALQCVLAAWRDQQPEGQSTTGACNVDLVLVFSGVGSWSWLTGLSDLGSWYRWMHHRQVDDSTRNIVHVKQALYHNGHPSL</sequence>
<protein>
    <submittedName>
        <fullName evidence="2">Uncharacterized protein</fullName>
    </submittedName>
</protein>
<keyword evidence="1" id="KW-1133">Transmembrane helix</keyword>
<evidence type="ECO:0000313" key="2">
    <source>
        <dbReference type="EMBL" id="KAJ3601817.1"/>
    </source>
</evidence>
<accession>A0A9Q0ECA3</accession>
<dbReference type="PANTHER" id="PTHR28666">
    <property type="entry name" value="TRANSMEMBRANE PROTEIN 240"/>
    <property type="match status" value="1"/>
</dbReference>
<gene>
    <name evidence="2" type="ORF">NHX12_029581</name>
</gene>
<keyword evidence="1" id="KW-0812">Transmembrane</keyword>
<feature type="transmembrane region" description="Helical" evidence="1">
    <location>
        <begin position="86"/>
        <end position="105"/>
    </location>
</feature>
<proteinExistence type="predicted"/>
<feature type="transmembrane region" description="Helical" evidence="1">
    <location>
        <begin position="46"/>
        <end position="74"/>
    </location>
</feature>
<reference evidence="2" key="1">
    <citation type="submission" date="2022-07" db="EMBL/GenBank/DDBJ databases">
        <title>Chromosome-level genome of Muraenolepis orangiensis.</title>
        <authorList>
            <person name="Kim J."/>
        </authorList>
    </citation>
    <scope>NUCLEOTIDE SEQUENCE</scope>
    <source>
        <strain evidence="2">KU_S4_2022</strain>
        <tissue evidence="2">Muscle</tissue>
    </source>
</reference>
<dbReference type="PANTHER" id="PTHR28666:SF1">
    <property type="entry name" value="TRANSMEMBRANE PROTEIN 240"/>
    <property type="match status" value="1"/>
</dbReference>
<keyword evidence="3" id="KW-1185">Reference proteome</keyword>
<name>A0A9Q0ECA3_9TELE</name>
<evidence type="ECO:0000256" key="1">
    <source>
        <dbReference type="SAM" id="Phobius"/>
    </source>
</evidence>
<comment type="caution">
    <text evidence="2">The sequence shown here is derived from an EMBL/GenBank/DDBJ whole genome shotgun (WGS) entry which is preliminary data.</text>
</comment>
<dbReference type="AlphaFoldDB" id="A0A9Q0ECA3"/>
<keyword evidence="1" id="KW-0472">Membrane</keyword>
<evidence type="ECO:0000313" key="3">
    <source>
        <dbReference type="Proteomes" id="UP001148018"/>
    </source>
</evidence>
<organism evidence="2 3">
    <name type="scientific">Muraenolepis orangiensis</name>
    <name type="common">Patagonian moray cod</name>
    <dbReference type="NCBI Taxonomy" id="630683"/>
    <lineage>
        <taxon>Eukaryota</taxon>
        <taxon>Metazoa</taxon>
        <taxon>Chordata</taxon>
        <taxon>Craniata</taxon>
        <taxon>Vertebrata</taxon>
        <taxon>Euteleostomi</taxon>
        <taxon>Actinopterygii</taxon>
        <taxon>Neopterygii</taxon>
        <taxon>Teleostei</taxon>
        <taxon>Neoteleostei</taxon>
        <taxon>Acanthomorphata</taxon>
        <taxon>Zeiogadaria</taxon>
        <taxon>Gadariae</taxon>
        <taxon>Gadiformes</taxon>
        <taxon>Muraenolepidoidei</taxon>
        <taxon>Muraenolepididae</taxon>
        <taxon>Muraenolepis</taxon>
    </lineage>
</organism>
<dbReference type="Proteomes" id="UP001148018">
    <property type="component" value="Unassembled WGS sequence"/>
</dbReference>
<dbReference type="EMBL" id="JANIIK010000046">
    <property type="protein sequence ID" value="KAJ3601817.1"/>
    <property type="molecule type" value="Genomic_DNA"/>
</dbReference>
<dbReference type="Pfam" id="PF15207">
    <property type="entry name" value="TMEM240"/>
    <property type="match status" value="1"/>
</dbReference>
<dbReference type="InterPro" id="IPR027947">
    <property type="entry name" value="TMEM240"/>
</dbReference>